<evidence type="ECO:0000313" key="2">
    <source>
        <dbReference type="EMBL" id="ANS70764.1"/>
    </source>
</evidence>
<accession>A0A1B1MQC5</accession>
<evidence type="ECO:0000259" key="1">
    <source>
        <dbReference type="PROSITE" id="PS51819"/>
    </source>
</evidence>
<dbReference type="AlphaFoldDB" id="A0A1B1MQC5"/>
<keyword evidence="3" id="KW-1185">Reference proteome</keyword>
<dbReference type="RefSeq" id="WP_067444573.1">
    <property type="nucleotide sequence ID" value="NZ_CP016438.1"/>
</dbReference>
<feature type="domain" description="VOC" evidence="1">
    <location>
        <begin position="1"/>
        <end position="121"/>
    </location>
</feature>
<dbReference type="InterPro" id="IPR026275">
    <property type="entry name" value="Glyoxalase/dOase/EhpR"/>
</dbReference>
<dbReference type="PATRIC" id="fig|1915.4.peg.9439"/>
<dbReference type="Gene3D" id="3.30.720.120">
    <property type="match status" value="1"/>
</dbReference>
<dbReference type="PIRSF" id="PIRSF039020">
    <property type="entry name" value="EhpR"/>
    <property type="match status" value="1"/>
</dbReference>
<dbReference type="Gene3D" id="3.30.720.110">
    <property type="match status" value="1"/>
</dbReference>
<protein>
    <recommendedName>
        <fullName evidence="1">VOC domain-containing protein</fullName>
    </recommendedName>
</protein>
<dbReference type="PROSITE" id="PS51819">
    <property type="entry name" value="VOC"/>
    <property type="match status" value="1"/>
</dbReference>
<gene>
    <name evidence="2" type="ORF">SLINC_8540</name>
</gene>
<dbReference type="STRING" id="1915.SLINC_8540"/>
<dbReference type="InterPro" id="IPR004360">
    <property type="entry name" value="Glyas_Fos-R_dOase_dom"/>
</dbReference>
<evidence type="ECO:0000313" key="3">
    <source>
        <dbReference type="Proteomes" id="UP000092598"/>
    </source>
</evidence>
<dbReference type="InterPro" id="IPR037523">
    <property type="entry name" value="VOC_core"/>
</dbReference>
<reference evidence="2 3" key="1">
    <citation type="submission" date="2016-07" db="EMBL/GenBank/DDBJ databases">
        <title>Enhancement of antibiotic productionsby engineered nitrateutilization in actinobacteria.</title>
        <authorList>
            <person name="Meng S.C."/>
        </authorList>
    </citation>
    <scope>NUCLEOTIDE SEQUENCE [LARGE SCALE GENOMIC DNA]</scope>
    <source>
        <strain evidence="2 3">NRRL 2936</strain>
    </source>
</reference>
<dbReference type="Pfam" id="PF00903">
    <property type="entry name" value="Glyoxalase"/>
    <property type="match status" value="1"/>
</dbReference>
<dbReference type="KEGG" id="sls:SLINC_8540"/>
<dbReference type="Proteomes" id="UP000092598">
    <property type="component" value="Chromosome"/>
</dbReference>
<dbReference type="InterPro" id="IPR029068">
    <property type="entry name" value="Glyas_Bleomycin-R_OHBP_Dase"/>
</dbReference>
<sequence length="122" mass="13001">MTTSVVSIVYVNDAPAAARFYGDLLGMSPSFETPGYITFDLGPGADLGLWSGQFDGLSPDVPRTSEVCLAIGGGRPDELNAIFEQWKSKGVTILREPYDAGFGLTFLAADPDGNRIRVAPKD</sequence>
<organism evidence="2 3">
    <name type="scientific">Streptomyces lincolnensis</name>
    <dbReference type="NCBI Taxonomy" id="1915"/>
    <lineage>
        <taxon>Bacteria</taxon>
        <taxon>Bacillati</taxon>
        <taxon>Actinomycetota</taxon>
        <taxon>Actinomycetes</taxon>
        <taxon>Kitasatosporales</taxon>
        <taxon>Streptomycetaceae</taxon>
        <taxon>Streptomyces</taxon>
    </lineage>
</organism>
<dbReference type="SUPFAM" id="SSF54593">
    <property type="entry name" value="Glyoxalase/Bleomycin resistance protein/Dihydroxybiphenyl dioxygenase"/>
    <property type="match status" value="1"/>
</dbReference>
<dbReference type="EMBL" id="CP016438">
    <property type="protein sequence ID" value="ANS70764.1"/>
    <property type="molecule type" value="Genomic_DNA"/>
</dbReference>
<name>A0A1B1MQC5_STRLN</name>
<proteinExistence type="predicted"/>